<dbReference type="CDD" id="cd04181">
    <property type="entry name" value="NTP_transferase"/>
    <property type="match status" value="1"/>
</dbReference>
<comment type="catalytic activity">
    <reaction evidence="9">
        <text>alpha-D-glucose 1-phosphate + UTP + H(+) = UDP-alpha-D-glucose + diphosphate</text>
        <dbReference type="Rhea" id="RHEA:19889"/>
        <dbReference type="ChEBI" id="CHEBI:15378"/>
        <dbReference type="ChEBI" id="CHEBI:33019"/>
        <dbReference type="ChEBI" id="CHEBI:46398"/>
        <dbReference type="ChEBI" id="CHEBI:58601"/>
        <dbReference type="ChEBI" id="CHEBI:58885"/>
        <dbReference type="EC" id="2.7.7.9"/>
    </reaction>
</comment>
<dbReference type="GO" id="GO:0003983">
    <property type="term" value="F:UTP:glucose-1-phosphate uridylyltransferase activity"/>
    <property type="evidence" value="ECO:0007669"/>
    <property type="project" value="UniProtKB-EC"/>
</dbReference>
<keyword evidence="12" id="KW-1185">Reference proteome</keyword>
<dbReference type="Proteomes" id="UP000317369">
    <property type="component" value="Chromosome"/>
</dbReference>
<protein>
    <recommendedName>
        <fullName evidence="3">UTP--glucose-1-phosphate uridylyltransferase</fullName>
        <ecNumber evidence="2">2.7.7.9</ecNumber>
    </recommendedName>
    <alternativeName>
        <fullName evidence="6">Alpha-D-glucosyl-1-phosphate uridylyltransferase</fullName>
    </alternativeName>
    <alternativeName>
        <fullName evidence="7">UDP-glucose pyrophosphorylase</fullName>
    </alternativeName>
    <alternativeName>
        <fullName evidence="8">Uridine diphosphoglucose pyrophosphorylase</fullName>
    </alternativeName>
</protein>
<dbReference type="PANTHER" id="PTHR43197">
    <property type="entry name" value="UTP--GLUCOSE-1-PHOSPHATE URIDYLYLTRANSFERASE"/>
    <property type="match status" value="1"/>
</dbReference>
<reference evidence="11 12" key="1">
    <citation type="submission" date="2019-02" db="EMBL/GenBank/DDBJ databases">
        <title>Deep-cultivation of Planctomycetes and their phenomic and genomic characterization uncovers novel biology.</title>
        <authorList>
            <person name="Wiegand S."/>
            <person name="Jogler M."/>
            <person name="Boedeker C."/>
            <person name="Pinto D."/>
            <person name="Vollmers J."/>
            <person name="Rivas-Marin E."/>
            <person name="Kohn T."/>
            <person name="Peeters S.H."/>
            <person name="Heuer A."/>
            <person name="Rast P."/>
            <person name="Oberbeckmann S."/>
            <person name="Bunk B."/>
            <person name="Jeske O."/>
            <person name="Meyerdierks A."/>
            <person name="Storesund J.E."/>
            <person name="Kallscheuer N."/>
            <person name="Luecker S."/>
            <person name="Lage O.M."/>
            <person name="Pohl T."/>
            <person name="Merkel B.J."/>
            <person name="Hornburger P."/>
            <person name="Mueller R.-W."/>
            <person name="Bruemmer F."/>
            <person name="Labrenz M."/>
            <person name="Spormann A.M."/>
            <person name="Op den Camp H."/>
            <person name="Overmann J."/>
            <person name="Amann R."/>
            <person name="Jetten M.S.M."/>
            <person name="Mascher T."/>
            <person name="Medema M.H."/>
            <person name="Devos D.P."/>
            <person name="Kaster A.-K."/>
            <person name="Ovreas L."/>
            <person name="Rohde M."/>
            <person name="Galperin M.Y."/>
            <person name="Jogler C."/>
        </authorList>
    </citation>
    <scope>NUCLEOTIDE SEQUENCE [LARGE SCALE GENOMIC DNA]</scope>
    <source>
        <strain evidence="11 12">KS4</strain>
    </source>
</reference>
<dbReference type="Pfam" id="PF00483">
    <property type="entry name" value="NTP_transferase"/>
    <property type="match status" value="1"/>
</dbReference>
<evidence type="ECO:0000256" key="8">
    <source>
        <dbReference type="ARBA" id="ARBA00032341"/>
    </source>
</evidence>
<evidence type="ECO:0000259" key="10">
    <source>
        <dbReference type="Pfam" id="PF00483"/>
    </source>
</evidence>
<proteinExistence type="inferred from homology"/>
<accession>A0A517YW36</accession>
<dbReference type="InterPro" id="IPR005771">
    <property type="entry name" value="GalU_uridylyltTrfase_bac/arc"/>
</dbReference>
<dbReference type="GO" id="GO:0006011">
    <property type="term" value="P:UDP-alpha-D-glucose metabolic process"/>
    <property type="evidence" value="ECO:0007669"/>
    <property type="project" value="InterPro"/>
</dbReference>
<sequence length="272" mass="29919">MKKTTKAVIMARGLGTRMRKAAEGGGISDKQASVAAKGIKALIPIKRPFLDYVIHNLAEVGFTDVCLIIGEEHHSIRDYYDHEAGLSRIRVSYAIQKDPKGTADAVAAAESFAGNDSFIVMNSDNYYPCAAFEKLHHGNDAGLVGFDKQVMIDESNVAADRLMGYAIVEHSEKGEMITIHEKPCEAVMAKFGKHALLSMNCWRFTKSIFEACRNIELSKRGEYELTDAVNYDIDELGAQYTVMACKEPVLDLSCQDDIASVAARIGDMEVKL</sequence>
<evidence type="ECO:0000256" key="4">
    <source>
        <dbReference type="ARBA" id="ARBA00022679"/>
    </source>
</evidence>
<evidence type="ECO:0000313" key="11">
    <source>
        <dbReference type="EMBL" id="QDU34443.1"/>
    </source>
</evidence>
<evidence type="ECO:0000256" key="7">
    <source>
        <dbReference type="ARBA" id="ARBA00031959"/>
    </source>
</evidence>
<evidence type="ECO:0000256" key="9">
    <source>
        <dbReference type="ARBA" id="ARBA00048128"/>
    </source>
</evidence>
<dbReference type="InterPro" id="IPR005835">
    <property type="entry name" value="NTP_transferase_dom"/>
</dbReference>
<dbReference type="OrthoDB" id="9803871at2"/>
<dbReference type="KEGG" id="pcor:KS4_25130"/>
<keyword evidence="4 11" id="KW-0808">Transferase</keyword>
<organism evidence="11 12">
    <name type="scientific">Poriferisphaera corsica</name>
    <dbReference type="NCBI Taxonomy" id="2528020"/>
    <lineage>
        <taxon>Bacteria</taxon>
        <taxon>Pseudomonadati</taxon>
        <taxon>Planctomycetota</taxon>
        <taxon>Phycisphaerae</taxon>
        <taxon>Phycisphaerales</taxon>
        <taxon>Phycisphaeraceae</taxon>
        <taxon>Poriferisphaera</taxon>
    </lineage>
</organism>
<evidence type="ECO:0000256" key="1">
    <source>
        <dbReference type="ARBA" id="ARBA00006890"/>
    </source>
</evidence>
<evidence type="ECO:0000256" key="2">
    <source>
        <dbReference type="ARBA" id="ARBA00012415"/>
    </source>
</evidence>
<evidence type="ECO:0000256" key="5">
    <source>
        <dbReference type="ARBA" id="ARBA00022695"/>
    </source>
</evidence>
<dbReference type="AlphaFoldDB" id="A0A517YW36"/>
<dbReference type="EMBL" id="CP036425">
    <property type="protein sequence ID" value="QDU34443.1"/>
    <property type="molecule type" value="Genomic_DNA"/>
</dbReference>
<dbReference type="Gene3D" id="3.90.550.10">
    <property type="entry name" value="Spore Coat Polysaccharide Biosynthesis Protein SpsA, Chain A"/>
    <property type="match status" value="1"/>
</dbReference>
<comment type="similarity">
    <text evidence="1">Belongs to the UDPGP type 2 family.</text>
</comment>
<dbReference type="PANTHER" id="PTHR43197:SF1">
    <property type="entry name" value="UTP--GLUCOSE-1-PHOSPHATE URIDYLYLTRANSFERASE"/>
    <property type="match status" value="1"/>
</dbReference>
<dbReference type="InterPro" id="IPR029044">
    <property type="entry name" value="Nucleotide-diphossugar_trans"/>
</dbReference>
<feature type="domain" description="Nucleotidyl transferase" evidence="10">
    <location>
        <begin position="7"/>
        <end position="243"/>
    </location>
</feature>
<evidence type="ECO:0000256" key="6">
    <source>
        <dbReference type="ARBA" id="ARBA00031455"/>
    </source>
</evidence>
<dbReference type="RefSeq" id="WP_145078261.1">
    <property type="nucleotide sequence ID" value="NZ_CP036425.1"/>
</dbReference>
<name>A0A517YW36_9BACT</name>
<keyword evidence="5 11" id="KW-0548">Nucleotidyltransferase</keyword>
<dbReference type="EC" id="2.7.7.9" evidence="2"/>
<dbReference type="SUPFAM" id="SSF53448">
    <property type="entry name" value="Nucleotide-diphospho-sugar transferases"/>
    <property type="match status" value="1"/>
</dbReference>
<evidence type="ECO:0000313" key="12">
    <source>
        <dbReference type="Proteomes" id="UP000317369"/>
    </source>
</evidence>
<gene>
    <name evidence="11" type="primary">gtaB</name>
    <name evidence="11" type="ORF">KS4_25130</name>
</gene>
<evidence type="ECO:0000256" key="3">
    <source>
        <dbReference type="ARBA" id="ARBA00019048"/>
    </source>
</evidence>